<dbReference type="STRING" id="694327.DFW101_2150"/>
<sequence length="156" mass="14351">MVDAVTSGGYGMLGLYAAQAPVVPAPPPPAATAAPADGAALAVVPVEPAKALGSGPVPGGDPGAGAGAQGGADGGSDGKAASGQAFSSQGQALARQAAVAVSLAGGPPAGGGSATAARPAGQDTAEASPGRASRAYARTRFSESARPAGAMFSAKA</sequence>
<dbReference type="Proteomes" id="UP000004662">
    <property type="component" value="Chromosome"/>
</dbReference>
<feature type="region of interest" description="Disordered" evidence="1">
    <location>
        <begin position="103"/>
        <end position="156"/>
    </location>
</feature>
<evidence type="ECO:0000313" key="3">
    <source>
        <dbReference type="Proteomes" id="UP000004662"/>
    </source>
</evidence>
<dbReference type="eggNOG" id="ENOG5030690">
    <property type="taxonomic scope" value="Bacteria"/>
</dbReference>
<feature type="region of interest" description="Disordered" evidence="1">
    <location>
        <begin position="50"/>
        <end position="89"/>
    </location>
</feature>
<feature type="compositionally biased region" description="Gly residues" evidence="1">
    <location>
        <begin position="56"/>
        <end position="77"/>
    </location>
</feature>
<reference evidence="3" key="1">
    <citation type="journal article" date="2015" name="Genome Announc.">
        <title>High-Quality Draft Genome Sequence of Desulfovibrio carbinoliphilus FW-101-2B, an Organic Acid-Oxidizing Sulfate-Reducing Bacterium Isolated from Uranium(VI)-Contaminated Groundwater.</title>
        <authorList>
            <person name="Ramsay B.D."/>
            <person name="Hwang C."/>
            <person name="Woo H.L."/>
            <person name="Carroll S.L."/>
            <person name="Lucas S."/>
            <person name="Han J."/>
            <person name="Lapidus A.L."/>
            <person name="Cheng J.F."/>
            <person name="Goodwin L.A."/>
            <person name="Pitluck S."/>
            <person name="Peters L."/>
            <person name="Chertkov O."/>
            <person name="Held B."/>
            <person name="Detter J.C."/>
            <person name="Han C.S."/>
            <person name="Tapia R."/>
            <person name="Land M.L."/>
            <person name="Hauser L.J."/>
            <person name="Kyrpides N.C."/>
            <person name="Ivanova N.N."/>
            <person name="Mikhailova N."/>
            <person name="Pagani I."/>
            <person name="Woyke T."/>
            <person name="Arkin A.P."/>
            <person name="Dehal P."/>
            <person name="Chivian D."/>
            <person name="Criddle C.S."/>
            <person name="Wu W."/>
            <person name="Chakraborty R."/>
            <person name="Hazen T.C."/>
            <person name="Fields M.W."/>
        </authorList>
    </citation>
    <scope>NUCLEOTIDE SEQUENCE [LARGE SCALE GENOMIC DNA]</scope>
    <source>
        <strain evidence="3">FW-101-2B</strain>
    </source>
</reference>
<gene>
    <name evidence="2" type="ORF">DFW101_2150</name>
</gene>
<organism evidence="2 3">
    <name type="scientific">Solidesulfovibrio carbinoliphilus subsp. oakridgensis</name>
    <dbReference type="NCBI Taxonomy" id="694327"/>
    <lineage>
        <taxon>Bacteria</taxon>
        <taxon>Pseudomonadati</taxon>
        <taxon>Thermodesulfobacteriota</taxon>
        <taxon>Desulfovibrionia</taxon>
        <taxon>Desulfovibrionales</taxon>
        <taxon>Desulfovibrionaceae</taxon>
        <taxon>Solidesulfovibrio</taxon>
    </lineage>
</organism>
<dbReference type="HOGENOM" id="CLU_1701450_0_0_7"/>
<name>G7Q9B3_9BACT</name>
<protein>
    <submittedName>
        <fullName evidence="2">Uncharacterized protein</fullName>
    </submittedName>
</protein>
<evidence type="ECO:0000313" key="2">
    <source>
        <dbReference type="EMBL" id="EHJ48156.1"/>
    </source>
</evidence>
<evidence type="ECO:0000256" key="1">
    <source>
        <dbReference type="SAM" id="MobiDB-lite"/>
    </source>
</evidence>
<dbReference type="AlphaFoldDB" id="G7Q9B3"/>
<dbReference type="EMBL" id="CM001368">
    <property type="protein sequence ID" value="EHJ48156.1"/>
    <property type="molecule type" value="Genomic_DNA"/>
</dbReference>
<proteinExistence type="predicted"/>
<accession>G7Q9B3</accession>
<keyword evidence="3" id="KW-1185">Reference proteome</keyword>